<name>F9WTM4_TRYVY</name>
<dbReference type="Proteomes" id="UP000009027">
    <property type="component" value="Unassembled WGS sequence"/>
</dbReference>
<feature type="compositionally biased region" description="Polar residues" evidence="1">
    <location>
        <begin position="276"/>
        <end position="289"/>
    </location>
</feature>
<evidence type="ECO:0000313" key="2">
    <source>
        <dbReference type="EMBL" id="CCD20918.1"/>
    </source>
</evidence>
<evidence type="ECO:0000313" key="3">
    <source>
        <dbReference type="Proteomes" id="UP000009027"/>
    </source>
</evidence>
<keyword evidence="3" id="KW-1185">Reference proteome</keyword>
<organism evidence="2 3">
    <name type="scientific">Trypanosoma vivax (strain Y486)</name>
    <dbReference type="NCBI Taxonomy" id="1055687"/>
    <lineage>
        <taxon>Eukaryota</taxon>
        <taxon>Discoba</taxon>
        <taxon>Euglenozoa</taxon>
        <taxon>Kinetoplastea</taxon>
        <taxon>Metakinetoplastina</taxon>
        <taxon>Trypanosomatida</taxon>
        <taxon>Trypanosomatidae</taxon>
        <taxon>Trypanosoma</taxon>
        <taxon>Duttonella</taxon>
    </lineage>
</organism>
<accession>F9WTM4</accession>
<dbReference type="VEuPathDB" id="TriTrypDB:TvY486_0037980"/>
<protein>
    <submittedName>
        <fullName evidence="2">Uncharacterized protein</fullName>
    </submittedName>
</protein>
<gene>
    <name evidence="2" type="ORF">TvY486_0037980</name>
</gene>
<dbReference type="AlphaFoldDB" id="F9WTM4"/>
<feature type="compositionally biased region" description="Basic and acidic residues" evidence="1">
    <location>
        <begin position="238"/>
        <end position="259"/>
    </location>
</feature>
<reference evidence="2 3" key="1">
    <citation type="journal article" date="2012" name="Proc. Natl. Acad. Sci. U.S.A.">
        <title>Antigenic diversity is generated by distinct evolutionary mechanisms in African trypanosome species.</title>
        <authorList>
            <person name="Jackson A.P."/>
            <person name="Berry A."/>
            <person name="Aslett M."/>
            <person name="Allison H.C."/>
            <person name="Burton P."/>
            <person name="Vavrova-Anderson J."/>
            <person name="Brown R."/>
            <person name="Browne H."/>
            <person name="Corton N."/>
            <person name="Hauser H."/>
            <person name="Gamble J."/>
            <person name="Gilderthorp R."/>
            <person name="Marcello L."/>
            <person name="McQuillan J."/>
            <person name="Otto T.D."/>
            <person name="Quail M.A."/>
            <person name="Sanders M.J."/>
            <person name="van Tonder A."/>
            <person name="Ginger M.L."/>
            <person name="Field M.C."/>
            <person name="Barry J.D."/>
            <person name="Hertz-Fowler C."/>
            <person name="Berriman M."/>
        </authorList>
    </citation>
    <scope>NUCLEOTIDE SEQUENCE</scope>
    <source>
        <strain evidence="2 3">Y486</strain>
    </source>
</reference>
<evidence type="ECO:0000256" key="1">
    <source>
        <dbReference type="SAM" id="MobiDB-lite"/>
    </source>
</evidence>
<sequence>MLATWYGGKSTATRNAMCIAKTTSSSAQTWTGRLRGGTTRNTAGDRAGCLKGFATVETHGDVVQGMPSTKKELIMKAVTTEAKKVKALVETVADNKAISGDSSPDATCPMLSAHTAASSTVLWNGAESKPYVKHGGLWAPREEASNIAIELDTREPIDQETSAVNADEDNSKIETAAQHPLVAAAVSTGTQAEDKITSADTGLADAQQQLAQNITLTGKGNEGQRTLGQWVTWLEETQSEKDAKRATEPRAATEARRSAEGSNGSAQKDSEEQGDTLAQDSATGSANTDSNRDQAKKKTHASSTLSALAIALAAKRGHA</sequence>
<dbReference type="EMBL" id="CAEX01006583">
    <property type="protein sequence ID" value="CCD20918.1"/>
    <property type="molecule type" value="Genomic_DNA"/>
</dbReference>
<proteinExistence type="predicted"/>
<feature type="region of interest" description="Disordered" evidence="1">
    <location>
        <begin position="237"/>
        <end position="305"/>
    </location>
</feature>